<keyword evidence="4" id="KW-0560">Oxidoreductase</keyword>
<evidence type="ECO:0000256" key="1">
    <source>
        <dbReference type="ARBA" id="ARBA00007992"/>
    </source>
</evidence>
<dbReference type="InterPro" id="IPR036188">
    <property type="entry name" value="FAD/NAD-bd_sf"/>
</dbReference>
<dbReference type="PRINTS" id="PR00420">
    <property type="entry name" value="RNGMNOXGNASE"/>
</dbReference>
<accession>A0A9P3BFU4</accession>
<evidence type="ECO:0000313" key="8">
    <source>
        <dbReference type="EMBL" id="GIJ86961.1"/>
    </source>
</evidence>
<evidence type="ECO:0000256" key="4">
    <source>
        <dbReference type="ARBA" id="ARBA00023002"/>
    </source>
</evidence>
<keyword evidence="5" id="KW-0503">Monooxygenase</keyword>
<evidence type="ECO:0000256" key="2">
    <source>
        <dbReference type="ARBA" id="ARBA00022630"/>
    </source>
</evidence>
<proteinExistence type="inferred from homology"/>
<evidence type="ECO:0000313" key="9">
    <source>
        <dbReference type="Proteomes" id="UP001043456"/>
    </source>
</evidence>
<feature type="domain" description="FAD-binding" evidence="7">
    <location>
        <begin position="23"/>
        <end position="205"/>
    </location>
</feature>
<keyword evidence="2" id="KW-0285">Flavoprotein</keyword>
<dbReference type="Pfam" id="PF01494">
    <property type="entry name" value="FAD_binding_3"/>
    <property type="match status" value="1"/>
</dbReference>
<dbReference type="AlphaFoldDB" id="A0A9P3BFU4"/>
<dbReference type="InterPro" id="IPR002938">
    <property type="entry name" value="FAD-bd"/>
</dbReference>
<organism evidence="8 9">
    <name type="scientific">Aspergillus pseudoviridinutans</name>
    <dbReference type="NCBI Taxonomy" id="1517512"/>
    <lineage>
        <taxon>Eukaryota</taxon>
        <taxon>Fungi</taxon>
        <taxon>Dikarya</taxon>
        <taxon>Ascomycota</taxon>
        <taxon>Pezizomycotina</taxon>
        <taxon>Eurotiomycetes</taxon>
        <taxon>Eurotiomycetidae</taxon>
        <taxon>Eurotiales</taxon>
        <taxon>Aspergillaceae</taxon>
        <taxon>Aspergillus</taxon>
        <taxon>Aspergillus subgen. Fumigati</taxon>
    </lineage>
</organism>
<dbReference type="InterPro" id="IPR050493">
    <property type="entry name" value="FAD-dep_Monooxygenase_BioMet"/>
</dbReference>
<dbReference type="RefSeq" id="XP_043157707.1">
    <property type="nucleotide sequence ID" value="XM_043301772.1"/>
</dbReference>
<protein>
    <recommendedName>
        <fullName evidence="7">FAD-binding domain-containing protein</fullName>
    </recommendedName>
</protein>
<evidence type="ECO:0000256" key="6">
    <source>
        <dbReference type="SAM" id="MobiDB-lite"/>
    </source>
</evidence>
<dbReference type="GO" id="GO:0071949">
    <property type="term" value="F:FAD binding"/>
    <property type="evidence" value="ECO:0007669"/>
    <property type="project" value="InterPro"/>
</dbReference>
<keyword evidence="9" id="KW-1185">Reference proteome</keyword>
<dbReference type="EMBL" id="BHVY01000004">
    <property type="protein sequence ID" value="GIJ86961.1"/>
    <property type="molecule type" value="Genomic_DNA"/>
</dbReference>
<feature type="compositionally biased region" description="Basic and acidic residues" evidence="6">
    <location>
        <begin position="294"/>
        <end position="310"/>
    </location>
</feature>
<comment type="similarity">
    <text evidence="1">Belongs to the paxM FAD-dependent monooxygenase family.</text>
</comment>
<dbReference type="Gene3D" id="3.50.50.60">
    <property type="entry name" value="FAD/NAD(P)-binding domain"/>
    <property type="match status" value="1"/>
</dbReference>
<dbReference type="Gene3D" id="3.40.395.10">
    <property type="entry name" value="Adenoviral Proteinase, Chain A"/>
    <property type="match status" value="1"/>
</dbReference>
<dbReference type="SUPFAM" id="SSF51905">
    <property type="entry name" value="FAD/NAD(P)-binding domain"/>
    <property type="match status" value="1"/>
</dbReference>
<dbReference type="PANTHER" id="PTHR13789:SF309">
    <property type="entry name" value="PUTATIVE (AFU_ORTHOLOGUE AFUA_6G14510)-RELATED"/>
    <property type="match status" value="1"/>
</dbReference>
<dbReference type="OrthoDB" id="5084510at2759"/>
<dbReference type="GeneID" id="67004471"/>
<feature type="region of interest" description="Disordered" evidence="6">
    <location>
        <begin position="284"/>
        <end position="402"/>
    </location>
</feature>
<evidence type="ECO:0000259" key="7">
    <source>
        <dbReference type="Pfam" id="PF01494"/>
    </source>
</evidence>
<feature type="compositionally biased region" description="Polar residues" evidence="6">
    <location>
        <begin position="355"/>
        <end position="374"/>
    </location>
</feature>
<sequence>MTEAGDVVSYCEVRDIKRDASTGRVLVQLEHSIVETDLVIGADGIHSIVRKHLLGPDKFSLRHSGYAWVGGCTDIGAYPEFQERKDALHFAVGKDGIFSYCAGGPHLLTWLSIFPKRDPSSSISKNLLDHHEHWKDPVIQNIISKAEPGRVYDIMTVPKLPTWGERGIVLVGDSAHAMSPTTGQGVSQNLEDAQTLALLLSATTTNCHAEEQHGTPIRDAIERSLLLYYHIRHERVERIAATGEAFDKRMLNAKPLAFNILIHRLCEKAPKAAQAIAAGIQNFNPQGQTTVEKSTSHPTEHKRKPNDDPSYRPPRSAKRTALSTDVLNNESSSAQVDEPSPQAVSGSAREGNILSVENTTDASGDMNGSNTITGPISAASKPDTAEPQVLSESKSDVNMSRSAEQDLTMGADDGHLPSQTGEIYTGEITASPESILSEPAPIPDQSLAKPVPITPVEAVEIIYKFSRYQDGLPRQVHARVLQSLQGDNPEAVAARSDRWSDGAMWINMLENGSSNSKKTTIFNMLEYMGACEWYDSQIELVLKEGTLLTAKNKSVDRRGAAIHTLNRMQRSQMDSARQWKWISGIGRVALEGQEDSPNESGDVSLAQQAREAQRSRILMQLTRGRKLRTKLVRELGFGILFCPKIWTYTKMSEGQLDILIRDCKKNTNLMKLLRTLSPQLELLVNHGSPDLRGFYEDLQNAGLGLNDGDKLSELKVLFALESEALSVDELNAAVDRLIERVSTKLFAKTTLGNKDTVRVNESLELPCDFFQRLRGNEWLDNWAIIAGMQISDRPAFVRHIASVPLDEVIGRSVAKQIQDPLSGLAKKIEKYRSETEETFGAFTRLVYFCPINHRNDHFTLLEINDREKVIRHYDSNAAPEVIKGDKRTRISDLVKKEFGELEFSYSEAVSI</sequence>
<dbReference type="Proteomes" id="UP001043456">
    <property type="component" value="Unassembled WGS sequence"/>
</dbReference>
<evidence type="ECO:0000256" key="3">
    <source>
        <dbReference type="ARBA" id="ARBA00022827"/>
    </source>
</evidence>
<dbReference type="PANTHER" id="PTHR13789">
    <property type="entry name" value="MONOOXYGENASE"/>
    <property type="match status" value="1"/>
</dbReference>
<reference evidence="8 9" key="1">
    <citation type="submission" date="2018-10" db="EMBL/GenBank/DDBJ databases">
        <title>Pan-genome distribution and transcriptional activeness of fungal secondary metabolism genes in Aspergillus section Fumigati.</title>
        <authorList>
            <person name="Takahashi H."/>
            <person name="Umemura M."/>
            <person name="Ninomiya A."/>
            <person name="Kusuya Y."/>
            <person name="Urayama S."/>
            <person name="Shimizu M."/>
            <person name="Watanabe A."/>
            <person name="Kamei K."/>
            <person name="Yaguchi T."/>
            <person name="Hagiwara D."/>
        </authorList>
    </citation>
    <scope>NUCLEOTIDE SEQUENCE [LARGE SCALE GENOMIC DNA]</scope>
    <source>
        <strain evidence="8 9">IFM 55266</strain>
    </source>
</reference>
<name>A0A9P3BFU4_9EURO</name>
<feature type="compositionally biased region" description="Polar residues" evidence="6">
    <location>
        <begin position="390"/>
        <end position="402"/>
    </location>
</feature>
<evidence type="ECO:0000256" key="5">
    <source>
        <dbReference type="ARBA" id="ARBA00023033"/>
    </source>
</evidence>
<comment type="caution">
    <text evidence="8">The sequence shown here is derived from an EMBL/GenBank/DDBJ whole genome shotgun (WGS) entry which is preliminary data.</text>
</comment>
<dbReference type="GO" id="GO:0004497">
    <property type="term" value="F:monooxygenase activity"/>
    <property type="evidence" value="ECO:0007669"/>
    <property type="project" value="UniProtKB-KW"/>
</dbReference>
<feature type="compositionally biased region" description="Polar residues" evidence="6">
    <location>
        <begin position="284"/>
        <end position="293"/>
    </location>
</feature>
<feature type="compositionally biased region" description="Polar residues" evidence="6">
    <location>
        <begin position="321"/>
        <end position="335"/>
    </location>
</feature>
<keyword evidence="3" id="KW-0274">FAD</keyword>
<gene>
    <name evidence="8" type="ORF">Asppvi_005860</name>
</gene>